<feature type="domain" description="Peptidase S54 rhomboid" evidence="8">
    <location>
        <begin position="86"/>
        <end position="229"/>
    </location>
</feature>
<feature type="transmembrane region" description="Helical" evidence="7">
    <location>
        <begin position="35"/>
        <end position="53"/>
    </location>
</feature>
<dbReference type="EMBL" id="JBHTHU010000006">
    <property type="protein sequence ID" value="MFD0750654.1"/>
    <property type="molecule type" value="Genomic_DNA"/>
</dbReference>
<keyword evidence="3 7" id="KW-0812">Transmembrane</keyword>
<comment type="subcellular location">
    <subcellularLocation>
        <location evidence="1">Membrane</location>
        <topology evidence="1">Multi-pass membrane protein</topology>
    </subcellularLocation>
</comment>
<evidence type="ECO:0000256" key="3">
    <source>
        <dbReference type="ARBA" id="ARBA00022692"/>
    </source>
</evidence>
<evidence type="ECO:0000256" key="6">
    <source>
        <dbReference type="ARBA" id="ARBA00023136"/>
    </source>
</evidence>
<dbReference type="EC" id="3.4.21.105" evidence="10"/>
<feature type="transmembrane region" description="Helical" evidence="7">
    <location>
        <begin position="184"/>
        <end position="206"/>
    </location>
</feature>
<evidence type="ECO:0000256" key="4">
    <source>
        <dbReference type="ARBA" id="ARBA00022801"/>
    </source>
</evidence>
<comment type="similarity">
    <text evidence="2">Belongs to the peptidase S54 family.</text>
</comment>
<evidence type="ECO:0000259" key="8">
    <source>
        <dbReference type="Pfam" id="PF01694"/>
    </source>
</evidence>
<dbReference type="Pfam" id="PF20216">
    <property type="entry name" value="DUF6576"/>
    <property type="match status" value="1"/>
</dbReference>
<evidence type="ECO:0000259" key="9">
    <source>
        <dbReference type="Pfam" id="PF20216"/>
    </source>
</evidence>
<keyword evidence="6 7" id="KW-0472">Membrane</keyword>
<evidence type="ECO:0000256" key="5">
    <source>
        <dbReference type="ARBA" id="ARBA00022989"/>
    </source>
</evidence>
<keyword evidence="11" id="KW-1185">Reference proteome</keyword>
<dbReference type="InterPro" id="IPR022764">
    <property type="entry name" value="Peptidase_S54_rhomboid_dom"/>
</dbReference>
<feature type="transmembrane region" description="Helical" evidence="7">
    <location>
        <begin position="125"/>
        <end position="150"/>
    </location>
</feature>
<comment type="caution">
    <text evidence="10">The sequence shown here is derived from an EMBL/GenBank/DDBJ whole genome shotgun (WGS) entry which is preliminary data.</text>
</comment>
<dbReference type="GO" id="GO:0008233">
    <property type="term" value="F:peptidase activity"/>
    <property type="evidence" value="ECO:0007669"/>
    <property type="project" value="UniProtKB-KW"/>
</dbReference>
<dbReference type="InterPro" id="IPR035952">
    <property type="entry name" value="Rhomboid-like_sf"/>
</dbReference>
<gene>
    <name evidence="10" type="ORF">ACFQZS_10900</name>
</gene>
<feature type="domain" description="DUF6576" evidence="9">
    <location>
        <begin position="268"/>
        <end position="301"/>
    </location>
</feature>
<dbReference type="Pfam" id="PF01694">
    <property type="entry name" value="Rhomboid"/>
    <property type="match status" value="1"/>
</dbReference>
<evidence type="ECO:0000313" key="11">
    <source>
        <dbReference type="Proteomes" id="UP001596958"/>
    </source>
</evidence>
<dbReference type="Proteomes" id="UP001596958">
    <property type="component" value="Unassembled WGS sequence"/>
</dbReference>
<name>A0ABW2YYK4_9SPHI</name>
<keyword evidence="4 10" id="KW-0378">Hydrolase</keyword>
<dbReference type="Gene3D" id="1.20.1540.10">
    <property type="entry name" value="Rhomboid-like"/>
    <property type="match status" value="1"/>
</dbReference>
<dbReference type="PANTHER" id="PTHR43731:SF14">
    <property type="entry name" value="PRESENILIN-ASSOCIATED RHOMBOID-LIKE PROTEIN, MITOCHONDRIAL"/>
    <property type="match status" value="1"/>
</dbReference>
<accession>A0ABW2YYK4</accession>
<dbReference type="GO" id="GO:0006508">
    <property type="term" value="P:proteolysis"/>
    <property type="evidence" value="ECO:0007669"/>
    <property type="project" value="UniProtKB-KW"/>
</dbReference>
<keyword evidence="5 7" id="KW-1133">Transmembrane helix</keyword>
<evidence type="ECO:0000256" key="2">
    <source>
        <dbReference type="ARBA" id="ARBA00009045"/>
    </source>
</evidence>
<proteinExistence type="inferred from homology"/>
<evidence type="ECO:0000256" key="1">
    <source>
        <dbReference type="ARBA" id="ARBA00004141"/>
    </source>
</evidence>
<organism evidence="10 11">
    <name type="scientific">Mucilaginibacter calamicampi</name>
    <dbReference type="NCBI Taxonomy" id="1302352"/>
    <lineage>
        <taxon>Bacteria</taxon>
        <taxon>Pseudomonadati</taxon>
        <taxon>Bacteroidota</taxon>
        <taxon>Sphingobacteriia</taxon>
        <taxon>Sphingobacteriales</taxon>
        <taxon>Sphingobacteriaceae</taxon>
        <taxon>Mucilaginibacter</taxon>
    </lineage>
</organism>
<feature type="transmembrane region" description="Helical" evidence="7">
    <location>
        <begin position="156"/>
        <end position="177"/>
    </location>
</feature>
<dbReference type="InterPro" id="IPR046483">
    <property type="entry name" value="DUF6576"/>
</dbReference>
<protein>
    <submittedName>
        <fullName evidence="10">Rhomboid family intramembrane serine protease</fullName>
        <ecNumber evidence="10">3.4.21.105</ecNumber>
    </submittedName>
</protein>
<dbReference type="PANTHER" id="PTHR43731">
    <property type="entry name" value="RHOMBOID PROTEASE"/>
    <property type="match status" value="1"/>
</dbReference>
<dbReference type="InterPro" id="IPR050925">
    <property type="entry name" value="Rhomboid_protease_S54"/>
</dbReference>
<keyword evidence="10" id="KW-0645">Protease</keyword>
<dbReference type="SUPFAM" id="SSF144091">
    <property type="entry name" value="Rhomboid-like"/>
    <property type="match status" value="1"/>
</dbReference>
<evidence type="ECO:0000313" key="10">
    <source>
        <dbReference type="EMBL" id="MFD0750654.1"/>
    </source>
</evidence>
<evidence type="ECO:0000256" key="7">
    <source>
        <dbReference type="SAM" id="Phobius"/>
    </source>
</evidence>
<sequence>MALTGPGQLWLLILRGTMTFWDNIKYKVAVSQSKLFMLIGINVAVFLVINVSGKFESWFNKTEYISAYADEYLSLPSNLHELLIRFWTPVTYMFMHAGVLHILFNMLFLYWFGQIFEEFLGKKRTIGLYLLGGLAGGVLFVIAFNLLPLFTYAKQISHVVGASASIMAVVVAAATVAPDYSINLIIIGPVKIKWIAIFYVVVGFLTATGPNAGGQIAHLGGALIGFIYIKQLQRGNDWITNISGIFKRKSKLKVVSTNHDRNLTAIPRQDEVDAVLDKISKTGYDSLNKHEKEVLFRASKHEEEI</sequence>
<reference evidence="11" key="1">
    <citation type="journal article" date="2019" name="Int. J. Syst. Evol. Microbiol.">
        <title>The Global Catalogue of Microorganisms (GCM) 10K type strain sequencing project: providing services to taxonomists for standard genome sequencing and annotation.</title>
        <authorList>
            <consortium name="The Broad Institute Genomics Platform"/>
            <consortium name="The Broad Institute Genome Sequencing Center for Infectious Disease"/>
            <person name="Wu L."/>
            <person name="Ma J."/>
        </authorList>
    </citation>
    <scope>NUCLEOTIDE SEQUENCE [LARGE SCALE GENOMIC DNA]</scope>
    <source>
        <strain evidence="11">CCUG 63418</strain>
    </source>
</reference>
<feature type="transmembrane region" description="Helical" evidence="7">
    <location>
        <begin position="92"/>
        <end position="113"/>
    </location>
</feature>